<dbReference type="OrthoDB" id="796761at2"/>
<evidence type="ECO:0000313" key="1">
    <source>
        <dbReference type="EMBL" id="SDP96272.1"/>
    </source>
</evidence>
<dbReference type="EMBL" id="FNIX01000027">
    <property type="protein sequence ID" value="SDP96272.1"/>
    <property type="molecule type" value="Genomic_DNA"/>
</dbReference>
<protein>
    <submittedName>
        <fullName evidence="1">HEXXH motif-containing protein</fullName>
    </submittedName>
</protein>
<gene>
    <name evidence="1" type="ORF">SAMN05421507_12728</name>
</gene>
<sequence length="377" mass="40490">MTAHGMSWELFRALARGGGGAEAVRLLSSARRSRTLMMISLVARRAAPDVVAAYQALKEVSAAAPETADLVLAHPMTGVVVSRACRAPGTVRPDLFAGLALAVGLRAGLDLTVEAPCEELFLPGVGHVRGGTEYSVSGGLLRVEGVPHRPRRPTRLALGPLRLELDTDVDVPRWQDVMAAGWDELVRHHPEVAQECAAAITVLSPMPTPPSGMASATLADAFGCVHLSLPPDARTAALTLTHELQHAKLAVLLDLFELTAAHPGELFYAPWRDDPRPLVGLLHGTYAHLGVASFWRRYDDEHAQVEHAHWRTASRRAATTMLESGRLTELGTTFVTEIAGVLEGWDDRVSPAARAAAEAALTRHRALWEGAHHVHPG</sequence>
<dbReference type="AlphaFoldDB" id="A0A1H0X034"/>
<dbReference type="NCBIfam" id="TIGR04267">
    <property type="entry name" value="mod_HExxH"/>
    <property type="match status" value="1"/>
</dbReference>
<proteinExistence type="predicted"/>
<reference evidence="2" key="1">
    <citation type="submission" date="2016-10" db="EMBL/GenBank/DDBJ databases">
        <authorList>
            <person name="Varghese N."/>
            <person name="Submissions S."/>
        </authorList>
    </citation>
    <scope>NUCLEOTIDE SEQUENCE [LARGE SCALE GENOMIC DNA]</scope>
    <source>
        <strain evidence="2">CGMCC 4.6609</strain>
    </source>
</reference>
<dbReference type="Proteomes" id="UP000199691">
    <property type="component" value="Unassembled WGS sequence"/>
</dbReference>
<keyword evidence="2" id="KW-1185">Reference proteome</keyword>
<name>A0A1H0X034_9PSEU</name>
<dbReference type="InterPro" id="IPR026337">
    <property type="entry name" value="AKG_HExxH"/>
</dbReference>
<evidence type="ECO:0000313" key="2">
    <source>
        <dbReference type="Proteomes" id="UP000199691"/>
    </source>
</evidence>
<dbReference type="STRING" id="641025.SAMN05421507_12728"/>
<organism evidence="1 2">
    <name type="scientific">Lentzea jiangxiensis</name>
    <dbReference type="NCBI Taxonomy" id="641025"/>
    <lineage>
        <taxon>Bacteria</taxon>
        <taxon>Bacillati</taxon>
        <taxon>Actinomycetota</taxon>
        <taxon>Actinomycetes</taxon>
        <taxon>Pseudonocardiales</taxon>
        <taxon>Pseudonocardiaceae</taxon>
        <taxon>Lentzea</taxon>
    </lineage>
</organism>
<accession>A0A1H0X034</accession>